<dbReference type="InterPro" id="IPR026050">
    <property type="entry name" value="C1GALT1/C1GALT1_chp1"/>
</dbReference>
<evidence type="ECO:0000256" key="6">
    <source>
        <dbReference type="ARBA" id="ARBA00023136"/>
    </source>
</evidence>
<reference evidence="8" key="1">
    <citation type="submission" date="2016-11" db="UniProtKB">
        <authorList>
            <consortium name="WormBaseParasite"/>
        </authorList>
    </citation>
    <scope>IDENTIFICATION</scope>
</reference>
<comment type="subcellular location">
    <subcellularLocation>
        <location evidence="1">Membrane</location>
        <topology evidence="1">Single-pass type II membrane protein</topology>
    </subcellularLocation>
</comment>
<evidence type="ECO:0000256" key="1">
    <source>
        <dbReference type="ARBA" id="ARBA00004606"/>
    </source>
</evidence>
<evidence type="ECO:0000313" key="8">
    <source>
        <dbReference type="WBParaSite" id="maker-uti_cns_0000139-snap-gene-2.16-mRNA-1"/>
    </source>
</evidence>
<evidence type="ECO:0000256" key="5">
    <source>
        <dbReference type="ARBA" id="ARBA00022989"/>
    </source>
</evidence>
<evidence type="ECO:0000256" key="2">
    <source>
        <dbReference type="ARBA" id="ARBA00006462"/>
    </source>
</evidence>
<dbReference type="WBParaSite" id="maker-uti_cns_0000139-snap-gene-2.16-mRNA-1">
    <property type="protein sequence ID" value="maker-uti_cns_0000139-snap-gene-2.16-mRNA-1"/>
    <property type="gene ID" value="maker-uti_cns_0000139-snap-gene-2.16"/>
</dbReference>
<keyword evidence="3" id="KW-0812">Transmembrane</keyword>
<dbReference type="Gene3D" id="3.90.550.50">
    <property type="match status" value="1"/>
</dbReference>
<proteinExistence type="inferred from homology"/>
<sequence>VAAPEGRAHLWRKVRLAFQFAGAHLLADFDYFLKADVDTFVLMPNLRSFLLSLGRRPDSAWWTGRLLRLRLGTPQRWRWQRYMSGGAGYALSRGAVRNLLADRAGKDCGTVTSEDVNMGEPGRHVHCASFCCESSAASRGCAWMLAQLLWTAGGICMERRGVEFADSFDPGSEGGERFHPMSFASHLDFGAAPTTHWLWQYSVRPVRSGLRCCSSSSISFHYVSPQEMRTFHFLLYTLRRGRWPVPCSRLLCL</sequence>
<keyword evidence="6" id="KW-0472">Membrane</keyword>
<dbReference type="Proteomes" id="UP000095280">
    <property type="component" value="Unplaced"/>
</dbReference>
<keyword evidence="5" id="KW-1133">Transmembrane helix</keyword>
<dbReference type="PANTHER" id="PTHR23033">
    <property type="entry name" value="BETA1,3-GALACTOSYLTRANSFERASE"/>
    <property type="match status" value="1"/>
</dbReference>
<dbReference type="AlphaFoldDB" id="A0A1I8FWR8"/>
<keyword evidence="7" id="KW-1185">Reference proteome</keyword>
<evidence type="ECO:0000256" key="3">
    <source>
        <dbReference type="ARBA" id="ARBA00022692"/>
    </source>
</evidence>
<accession>A0A1I8FWR8</accession>
<protein>
    <submittedName>
        <fullName evidence="8">N-acetylgalactosaminide beta-1,3-galactosyltransferase</fullName>
    </submittedName>
</protein>
<dbReference type="GO" id="GO:0016020">
    <property type="term" value="C:membrane"/>
    <property type="evidence" value="ECO:0007669"/>
    <property type="project" value="UniProtKB-SubCell"/>
</dbReference>
<dbReference type="PANTHER" id="PTHR23033:SF14">
    <property type="entry name" value="GLYCOPROTEIN-N-ACETYLGALACTOSAMINE 3-BETA-GALACTOSYLTRANSFERASE 1-RELATED"/>
    <property type="match status" value="1"/>
</dbReference>
<evidence type="ECO:0000313" key="7">
    <source>
        <dbReference type="Proteomes" id="UP000095280"/>
    </source>
</evidence>
<dbReference type="GO" id="GO:0016263">
    <property type="term" value="F:glycoprotein-N-acetylgalactosamine 3-beta-galactosyltransferase activity"/>
    <property type="evidence" value="ECO:0007669"/>
    <property type="project" value="TreeGrafter"/>
</dbReference>
<comment type="similarity">
    <text evidence="2">Belongs to the glycosyltransferase 31 family. Beta3-Gal-T subfamily.</text>
</comment>
<keyword evidence="4" id="KW-0735">Signal-anchor</keyword>
<evidence type="ECO:0000256" key="4">
    <source>
        <dbReference type="ARBA" id="ARBA00022968"/>
    </source>
</evidence>
<organism evidence="7 8">
    <name type="scientific">Macrostomum lignano</name>
    <dbReference type="NCBI Taxonomy" id="282301"/>
    <lineage>
        <taxon>Eukaryota</taxon>
        <taxon>Metazoa</taxon>
        <taxon>Spiralia</taxon>
        <taxon>Lophotrochozoa</taxon>
        <taxon>Platyhelminthes</taxon>
        <taxon>Rhabditophora</taxon>
        <taxon>Macrostomorpha</taxon>
        <taxon>Macrostomida</taxon>
        <taxon>Macrostomidae</taxon>
        <taxon>Macrostomum</taxon>
    </lineage>
</organism>
<name>A0A1I8FWR8_9PLAT</name>